<dbReference type="AlphaFoldDB" id="A0A318HUY9"/>
<evidence type="ECO:0000313" key="1">
    <source>
        <dbReference type="EMBL" id="PXX20876.1"/>
    </source>
</evidence>
<dbReference type="EMBL" id="QJJX01000028">
    <property type="protein sequence ID" value="PXX20876.1"/>
    <property type="molecule type" value="Genomic_DNA"/>
</dbReference>
<evidence type="ECO:0000313" key="2">
    <source>
        <dbReference type="Proteomes" id="UP000248314"/>
    </source>
</evidence>
<comment type="caution">
    <text evidence="1">The sequence shown here is derived from an EMBL/GenBank/DDBJ whole genome shotgun (WGS) entry which is preliminary data.</text>
</comment>
<keyword evidence="2" id="KW-1185">Reference proteome</keyword>
<accession>A0A318HUY9</accession>
<sequence>MGENAKCFATLSTLVLVIYYAFTFLFQEKSRQIYSEKHKKTQTHSLPLKSYLLQNALLYAPKCNAICTKTQCYLLLNATLFAAFYPITSGKPP</sequence>
<proteinExistence type="predicted"/>
<name>A0A318HUY9_9BACT</name>
<dbReference type="Proteomes" id="UP000248314">
    <property type="component" value="Unassembled WGS sequence"/>
</dbReference>
<organism evidence="1 2">
    <name type="scientific">Hoylesella shahii DSM 15611 = JCM 12083</name>
    <dbReference type="NCBI Taxonomy" id="1122991"/>
    <lineage>
        <taxon>Bacteria</taxon>
        <taxon>Pseudomonadati</taxon>
        <taxon>Bacteroidota</taxon>
        <taxon>Bacteroidia</taxon>
        <taxon>Bacteroidales</taxon>
        <taxon>Prevotellaceae</taxon>
        <taxon>Hoylesella</taxon>
    </lineage>
</organism>
<gene>
    <name evidence="1" type="ORF">EJ73_02128</name>
</gene>
<protein>
    <submittedName>
        <fullName evidence="1">Uncharacterized protein</fullName>
    </submittedName>
</protein>
<reference evidence="1 2" key="1">
    <citation type="submission" date="2018-05" db="EMBL/GenBank/DDBJ databases">
        <title>Genomic Encyclopedia of Type Strains, Phase I: the one thousand microbial genomes (KMG-I) project.</title>
        <authorList>
            <person name="Kyrpides N."/>
        </authorList>
    </citation>
    <scope>NUCLEOTIDE SEQUENCE [LARGE SCALE GENOMIC DNA]</scope>
    <source>
        <strain evidence="1 2">DSM 15611</strain>
    </source>
</reference>